<gene>
    <name evidence="2" type="ORF">CDAR_51831</name>
</gene>
<keyword evidence="3" id="KW-1185">Reference proteome</keyword>
<evidence type="ECO:0000313" key="3">
    <source>
        <dbReference type="Proteomes" id="UP001054837"/>
    </source>
</evidence>
<name>A0AAV4RZJ6_9ARAC</name>
<feature type="compositionally biased region" description="Polar residues" evidence="1">
    <location>
        <begin position="59"/>
        <end position="70"/>
    </location>
</feature>
<feature type="region of interest" description="Disordered" evidence="1">
    <location>
        <begin position="1"/>
        <end position="48"/>
    </location>
</feature>
<dbReference type="Proteomes" id="UP001054837">
    <property type="component" value="Unassembled WGS sequence"/>
</dbReference>
<feature type="region of interest" description="Disordered" evidence="1">
    <location>
        <begin position="59"/>
        <end position="78"/>
    </location>
</feature>
<accession>A0AAV4RZJ6</accession>
<proteinExistence type="predicted"/>
<sequence length="90" mass="10117">VLLRFHSQNTSSFSKNSLPTHSLKYRLPSADNPSKTPAHFTPNKPPRLVKTSGRYTFQSTHTTPGLNSSVGEPIPHNSKVSTYLWDGRRR</sequence>
<reference evidence="2 3" key="1">
    <citation type="submission" date="2021-06" db="EMBL/GenBank/DDBJ databases">
        <title>Caerostris darwini draft genome.</title>
        <authorList>
            <person name="Kono N."/>
            <person name="Arakawa K."/>
        </authorList>
    </citation>
    <scope>NUCLEOTIDE SEQUENCE [LARGE SCALE GENOMIC DNA]</scope>
</reference>
<dbReference type="AlphaFoldDB" id="A0AAV4RZJ6"/>
<feature type="compositionally biased region" description="Polar residues" evidence="1">
    <location>
        <begin position="1"/>
        <end position="20"/>
    </location>
</feature>
<dbReference type="EMBL" id="BPLQ01006870">
    <property type="protein sequence ID" value="GIY25907.1"/>
    <property type="molecule type" value="Genomic_DNA"/>
</dbReference>
<comment type="caution">
    <text evidence="2">The sequence shown here is derived from an EMBL/GenBank/DDBJ whole genome shotgun (WGS) entry which is preliminary data.</text>
</comment>
<feature type="non-terminal residue" evidence="2">
    <location>
        <position position="1"/>
    </location>
</feature>
<evidence type="ECO:0000313" key="2">
    <source>
        <dbReference type="EMBL" id="GIY25907.1"/>
    </source>
</evidence>
<protein>
    <submittedName>
        <fullName evidence="2">Uncharacterized protein</fullName>
    </submittedName>
</protein>
<evidence type="ECO:0000256" key="1">
    <source>
        <dbReference type="SAM" id="MobiDB-lite"/>
    </source>
</evidence>
<organism evidence="2 3">
    <name type="scientific">Caerostris darwini</name>
    <dbReference type="NCBI Taxonomy" id="1538125"/>
    <lineage>
        <taxon>Eukaryota</taxon>
        <taxon>Metazoa</taxon>
        <taxon>Ecdysozoa</taxon>
        <taxon>Arthropoda</taxon>
        <taxon>Chelicerata</taxon>
        <taxon>Arachnida</taxon>
        <taxon>Araneae</taxon>
        <taxon>Araneomorphae</taxon>
        <taxon>Entelegynae</taxon>
        <taxon>Araneoidea</taxon>
        <taxon>Araneidae</taxon>
        <taxon>Caerostris</taxon>
    </lineage>
</organism>